<keyword evidence="3" id="KW-0472">Membrane</keyword>
<comment type="catalytic activity">
    <reaction evidence="14">
        <text>L-threonyl-[protein] + ATP = O-phospho-L-threonyl-[protein] + ADP + H(+)</text>
        <dbReference type="Rhea" id="RHEA:46608"/>
        <dbReference type="Rhea" id="RHEA-COMP:11060"/>
        <dbReference type="Rhea" id="RHEA-COMP:11605"/>
        <dbReference type="ChEBI" id="CHEBI:15378"/>
        <dbReference type="ChEBI" id="CHEBI:30013"/>
        <dbReference type="ChEBI" id="CHEBI:30616"/>
        <dbReference type="ChEBI" id="CHEBI:61977"/>
        <dbReference type="ChEBI" id="CHEBI:456216"/>
        <dbReference type="EC" id="2.7.11.1"/>
    </reaction>
</comment>
<dbReference type="GO" id="GO:0004674">
    <property type="term" value="F:protein serine/threonine kinase activity"/>
    <property type="evidence" value="ECO:0007669"/>
    <property type="project" value="UniProtKB-KW"/>
</dbReference>
<dbReference type="AlphaFoldDB" id="A0A6P5MX65"/>
<dbReference type="GeneID" id="107464241"/>
<evidence type="ECO:0000313" key="21">
    <source>
        <dbReference type="Proteomes" id="UP000515211"/>
    </source>
</evidence>
<evidence type="ECO:0000256" key="6">
    <source>
        <dbReference type="ARBA" id="ARBA00022679"/>
    </source>
</evidence>
<comment type="subcellular location">
    <subcellularLocation>
        <location evidence="1">Cell membrane</location>
        <topology evidence="1">Single-pass type I membrane protein</topology>
    </subcellularLocation>
</comment>
<dbReference type="EC" id="2.7.11.1" evidence="2"/>
<dbReference type="PROSITE" id="PS00108">
    <property type="entry name" value="PROTEIN_KINASE_ST"/>
    <property type="match status" value="3"/>
</dbReference>
<dbReference type="Pfam" id="PF01453">
    <property type="entry name" value="B_lectin"/>
    <property type="match status" value="3"/>
</dbReference>
<keyword evidence="4" id="KW-0723">Serine/threonine-protein kinase</keyword>
<evidence type="ECO:0000259" key="20">
    <source>
        <dbReference type="PROSITE" id="PS50948"/>
    </source>
</evidence>
<dbReference type="CDD" id="cd14066">
    <property type="entry name" value="STKc_IRAK"/>
    <property type="match status" value="2"/>
</dbReference>
<protein>
    <recommendedName>
        <fullName evidence="2">non-specific serine/threonine protein kinase</fullName>
        <ecNumber evidence="2">2.7.11.1</ecNumber>
    </recommendedName>
</protein>
<reference evidence="22" key="2">
    <citation type="submission" date="2025-08" db="UniProtKB">
        <authorList>
            <consortium name="RefSeq"/>
        </authorList>
    </citation>
    <scope>IDENTIFICATION</scope>
    <source>
        <tissue evidence="22">Whole plant</tissue>
    </source>
</reference>
<dbReference type="InterPro" id="IPR000858">
    <property type="entry name" value="S_locus_glycoprot_dom"/>
</dbReference>
<dbReference type="InterPro" id="IPR011009">
    <property type="entry name" value="Kinase-like_dom_sf"/>
</dbReference>
<dbReference type="InterPro" id="IPR036426">
    <property type="entry name" value="Bulb-type_lectin_dom_sf"/>
</dbReference>
<dbReference type="FunFam" id="3.30.200.20:FF:000217">
    <property type="entry name" value="probable LRR receptor-like serine/threonine-protein kinase At1g53430"/>
    <property type="match status" value="1"/>
</dbReference>
<dbReference type="CDD" id="cd00028">
    <property type="entry name" value="B_lectin"/>
    <property type="match status" value="3"/>
</dbReference>
<dbReference type="GO" id="GO:0005524">
    <property type="term" value="F:ATP binding"/>
    <property type="evidence" value="ECO:0007669"/>
    <property type="project" value="UniProtKB-UniRule"/>
</dbReference>
<dbReference type="FunFam" id="2.90.10.10:FF:000004">
    <property type="entry name" value="G-type lectin S-receptor-like serine/threonine-protein kinase"/>
    <property type="match status" value="3"/>
</dbReference>
<feature type="domain" description="Protein kinase" evidence="18">
    <location>
        <begin position="499"/>
        <end position="776"/>
    </location>
</feature>
<dbReference type="InterPro" id="IPR008271">
    <property type="entry name" value="Ser/Thr_kinase_AS"/>
</dbReference>
<dbReference type="SMART" id="SM00473">
    <property type="entry name" value="PAN_AP"/>
    <property type="match status" value="3"/>
</dbReference>
<dbReference type="FunFam" id="3.30.200.20:FF:000195">
    <property type="entry name" value="G-type lectin S-receptor-like serine/threonine-protein kinase"/>
    <property type="match status" value="2"/>
</dbReference>
<feature type="signal peptide" evidence="17">
    <location>
        <begin position="1"/>
        <end position="24"/>
    </location>
</feature>
<dbReference type="GO" id="GO:0005886">
    <property type="term" value="C:plasma membrane"/>
    <property type="evidence" value="ECO:0007669"/>
    <property type="project" value="UniProtKB-SubCell"/>
</dbReference>
<feature type="domain" description="Bulb-type lectin" evidence="19">
    <location>
        <begin position="24"/>
        <end position="150"/>
    </location>
</feature>
<dbReference type="PROSITE" id="PS50948">
    <property type="entry name" value="PAN"/>
    <property type="match status" value="3"/>
</dbReference>
<dbReference type="Pfam" id="PF07714">
    <property type="entry name" value="PK_Tyr_Ser-Thr"/>
    <property type="match status" value="3"/>
</dbReference>
<dbReference type="InterPro" id="IPR001245">
    <property type="entry name" value="Ser-Thr/Tyr_kinase_cat_dom"/>
</dbReference>
<comment type="catalytic activity">
    <reaction evidence="15">
        <text>L-seryl-[protein] + ATP = O-phospho-L-seryl-[protein] + ADP + H(+)</text>
        <dbReference type="Rhea" id="RHEA:17989"/>
        <dbReference type="Rhea" id="RHEA-COMP:9863"/>
        <dbReference type="Rhea" id="RHEA-COMP:11604"/>
        <dbReference type="ChEBI" id="CHEBI:15378"/>
        <dbReference type="ChEBI" id="CHEBI:29999"/>
        <dbReference type="ChEBI" id="CHEBI:30616"/>
        <dbReference type="ChEBI" id="CHEBI:83421"/>
        <dbReference type="ChEBI" id="CHEBI:456216"/>
        <dbReference type="EC" id="2.7.11.1"/>
    </reaction>
</comment>
<keyword evidence="13" id="KW-0325">Glycoprotein</keyword>
<dbReference type="FunFam" id="1.10.510.10:FF:002239">
    <property type="match status" value="1"/>
</dbReference>
<dbReference type="PANTHER" id="PTHR27002">
    <property type="entry name" value="RECEPTOR-LIKE SERINE/THREONINE-PROTEIN KINASE SD1-8"/>
    <property type="match status" value="1"/>
</dbReference>
<proteinExistence type="predicted"/>
<accession>A0A6P5MX65</accession>
<feature type="chain" id="PRO_5039543444" description="non-specific serine/threonine protein kinase" evidence="17">
    <location>
        <begin position="25"/>
        <end position="2408"/>
    </location>
</feature>
<evidence type="ECO:0000256" key="7">
    <source>
        <dbReference type="ARBA" id="ARBA00022729"/>
    </source>
</evidence>
<evidence type="ECO:0000256" key="12">
    <source>
        <dbReference type="ARBA" id="ARBA00023170"/>
    </source>
</evidence>
<dbReference type="RefSeq" id="XP_020987408.2">
    <property type="nucleotide sequence ID" value="XM_021131749.2"/>
</dbReference>
<keyword evidence="21" id="KW-1185">Reference proteome</keyword>
<dbReference type="Gene3D" id="2.90.10.10">
    <property type="entry name" value="Bulb-type lectin domain"/>
    <property type="match status" value="3"/>
</dbReference>
<evidence type="ECO:0000259" key="19">
    <source>
        <dbReference type="PROSITE" id="PS50927"/>
    </source>
</evidence>
<reference evidence="21" key="1">
    <citation type="journal article" date="2016" name="Nat. Genet.">
        <title>The genome sequences of Arachis duranensis and Arachis ipaensis, the diploid ancestors of cultivated peanut.</title>
        <authorList>
            <person name="Bertioli D.J."/>
            <person name="Cannon S.B."/>
            <person name="Froenicke L."/>
            <person name="Huang G."/>
            <person name="Farmer A.D."/>
            <person name="Cannon E.K."/>
            <person name="Liu X."/>
            <person name="Gao D."/>
            <person name="Clevenger J."/>
            <person name="Dash S."/>
            <person name="Ren L."/>
            <person name="Moretzsohn M.C."/>
            <person name="Shirasawa K."/>
            <person name="Huang W."/>
            <person name="Vidigal B."/>
            <person name="Abernathy B."/>
            <person name="Chu Y."/>
            <person name="Niederhuth C.E."/>
            <person name="Umale P."/>
            <person name="Araujo A.C."/>
            <person name="Kozik A."/>
            <person name="Kim K.D."/>
            <person name="Burow M.D."/>
            <person name="Varshney R.K."/>
            <person name="Wang X."/>
            <person name="Zhang X."/>
            <person name="Barkley N."/>
            <person name="Guimaraes P.M."/>
            <person name="Isobe S."/>
            <person name="Guo B."/>
            <person name="Liao B."/>
            <person name="Stalker H.T."/>
            <person name="Schmitz R.J."/>
            <person name="Scheffler B.E."/>
            <person name="Leal-Bertioli S.C."/>
            <person name="Xun X."/>
            <person name="Jackson S.A."/>
            <person name="Michelmore R."/>
            <person name="Ozias-Akins P."/>
        </authorList>
    </citation>
    <scope>NUCLEOTIDE SEQUENCE [LARGE SCALE GENOMIC DNA]</scope>
    <source>
        <strain evidence="21">cv. V14167</strain>
    </source>
</reference>
<dbReference type="KEGG" id="adu:107464241"/>
<dbReference type="Gene3D" id="3.50.4.10">
    <property type="entry name" value="Hepatocyte Growth Factor"/>
    <property type="match status" value="2"/>
</dbReference>
<dbReference type="PROSITE" id="PS50011">
    <property type="entry name" value="PROTEIN_KINASE_DOM"/>
    <property type="match status" value="3"/>
</dbReference>
<dbReference type="PROSITE" id="PS00107">
    <property type="entry name" value="PROTEIN_KINASE_ATP"/>
    <property type="match status" value="2"/>
</dbReference>
<dbReference type="FunFam" id="1.10.510.10:FF:000060">
    <property type="entry name" value="G-type lectin S-receptor-like serine/threonine-protein kinase"/>
    <property type="match status" value="2"/>
</dbReference>
<evidence type="ECO:0000313" key="22">
    <source>
        <dbReference type="RefSeq" id="XP_020987408.2"/>
    </source>
</evidence>
<sequence length="2408" mass="271146">MVSSITTLLLCFCLTSHMITVTSTDSLAMSQSIRDGETLISAGRNFELGFFSPGTSTSRYLGVWYRASSGNATIVWVANRENPLHNKLGALRLNNKGILELLSNTNKTIWSSNIIASKTKAMSSSIVQLLDTGNLVVKNGQDTNNEDNPLWQSFDYPGDTLMPGMKVGLNFVTGKNASQSCWKSDEDPAVGEYSLKFDPRGYPQLMQMKRSAISIRRGSWNGRYFTGSPAEDMHEFKTDFVFNKEEVYYEFEILDRSIFSVFKMDPSGNTQIMVWEIQTRTPVEVSMINGPNACKSYAFCGQNSWCFMDGNFAVCQCMKGYTPKFPEQWNTSQWSGGCVRKTPLKCNDTNGFFRYEYMKMPDTSSSWFSETMNLEECGNSCLENCSCVAYASLDIRNGGTGCLLWFDYLVDVMQFFKAGQDLYIKVPASELDIDHGHNKKIKVGIAAGVIVFGLITIVSIMIITKPGATRILCRRWQRRENIDLPTFDFSILAKATENFSSCNKLGEGGFGPVYKGTLSDGQHLAVKRLSKKSTQGLEEFKNEVVLIAKLQHRNLVKLLGCCIQGAEKILIYEYMPNKSLDYFVFDEIRRKLLNWNKRFDIISGIARGLLYLHQDSRLRIIHRDLKTSNILLDANMNPKISDFGLARTFLGDQAEDKTDRVVGTYGYMPPEYVVHGQYSMKSDVFSYGAIVLELISGKKNRQFSDPEHNLNLLGHAWRLWSNERPLELLDEVLKEGCTRSEVIRCIQVGLLCVQQRPADRPDMSSVVLMLNGEKLLPKPKVPGFYNDRSVTLETDSLLKNYTSFSTNEISNTMSDCLLKLIFRGHRLEVLQMIENLRMLFISLLLMSCMRTITSRDSLEVGQSIQDGETLVSAGGSFELGFFSPGIPTNRYLGVWYRDASGNSTIVWVANREIPIQSNSSGVLRLSKKGILQLLNGTNSTIWSSNTSGNTLGNSIAQLLDSGNLVVKNGQSTEEKNFLWQSFDYPCDTLMPGMKLGLNLVTGFDISMSTWKSAEDPAVGEYSIKFDPRGYPQVMQWKGSVKYFRIGTFNGLYFTGYPTQEDEYRQDFVLDKTEVYYKFEILDRSIFYLYKLQPSGTSIGTIWRSQTRTELEHATINGYNGCGSYAFCGSNAICKVDANLASCECLKGYIPKFPRQWNMSNWSDGCVRKTSLDCNDTNSFLWYTDIKVPDTSSSWYNKTMDLKECEKICLKNCSCVAYANLDIRNEHGNLKKKKVGIAIGATIFGLITSVTIVIMKKSGVAKMIQRNRQRQKVTELPTFDFSVLVKATENFSSSNKLGEGGFGSVYKGTLTNGQELAVKRLSKKSKQGLEEFKNEVALIAKLQHHEIRKKMLNWLKRFNIICGIARGLLYLHQDSRLRIIHRDLKTSNILLDANLNPKISDFGLARTFLGDQLEANTNRVAGTYGYMPPEYAVRGQYSMKSDVFSYGVILLELISGKKNREFSDPENYLNLLGHAWRLWTDEKPLELLDEVLKEGCTPLEVKRCIQVGLLCVQQRPEDRPDMSSVVLMLNGEKLLPKPKVPGFYTERGVTPEADSLMENYTFGRLSTSYVCAHAAEGQSYNAYVVFAKTHRLEVLQMIENLRMLFISLLLMSCMRTITSRDSLEVGQSIQDGETLVSAGGSFELGFFSPGIPTNRYLGVWYRDASGNSTVVWVANREIPIHSNSSGVLTLSKKGNLQFLNGTNSTIWSSNTSGNTLGSLIAQLLDSGNLVVKNGQSTEEKNFLWQSFDYPCDTLMPGMKLGLNLVTGFDISMSSWKSAEDPAVGEYSIKFDPRGYPQLIQWKGSVKYFRTGTFNGLYFTGYPTQEDEYRQDFILDKTEVSWKFEILDRSIFYLYKLQPSGTSIGTIWKNQTRTELELATIDGYNGCGSYAFCGSNAICKVDANLASCECLKGYVPKFPQQWNMSNWSDGCVRKTSLDCNNTNSFLRYTDIKVPDTSSSWYNKTMNLKECENICLKNCSCVAYANLDIRNGGSGCLLWFNHLIDMVQFSRAGQDIYIKVPTSELGNDHGYLKKKKVGIAIGATLFGLITSVSIVIIKNSGVARIIQRNRQGQKVTELPIFDFSVLVKATENFSSSNKLGEGGFGSVYKGTLTNGQELAVKRLSKKSKQGLEEFKNEVALIAKLQHRNLVKLLGCCIQGVEKILIYEYMPNKSLDYFVFDEIRKKMLDWLKRFNIISGIARGLLYLHQDSRLRIIHRDLKTSNILLDANLNPKISDFGLARTFLGDQLEANTNRVAGTYGYMPPEYAVHGQYSMKSDVFSYGVILLELISGKKNREFSDPENYLNLLGHAWRLWTDEKPLELLDEVLKEGCTPLEVKRCIQVGLLCVQQRPEDRPDMSSVVLMLNGEKLLPKPKVPGFYTERGVTIEADSLMQNHTLFSANEISITTLYAR</sequence>
<dbReference type="InterPro" id="IPR000719">
    <property type="entry name" value="Prot_kinase_dom"/>
</dbReference>
<dbReference type="CDD" id="cd01098">
    <property type="entry name" value="PAN_AP_plant"/>
    <property type="match status" value="3"/>
</dbReference>
<evidence type="ECO:0000256" key="14">
    <source>
        <dbReference type="ARBA" id="ARBA00047899"/>
    </source>
</evidence>
<feature type="binding site" evidence="16">
    <location>
        <position position="1318"/>
    </location>
    <ligand>
        <name>ATP</name>
        <dbReference type="ChEBI" id="CHEBI:30616"/>
    </ligand>
</feature>
<evidence type="ECO:0000256" key="15">
    <source>
        <dbReference type="ARBA" id="ARBA00048679"/>
    </source>
</evidence>
<feature type="domain" description="Bulb-type lectin" evidence="19">
    <location>
        <begin position="855"/>
        <end position="979"/>
    </location>
</feature>
<evidence type="ECO:0000256" key="9">
    <source>
        <dbReference type="ARBA" id="ARBA00022777"/>
    </source>
</evidence>
<dbReference type="FunFam" id="3.50.4.10:FF:000002">
    <property type="entry name" value="G-type lectin S-receptor-like serine/threonine-protein kinase"/>
    <property type="match status" value="2"/>
</dbReference>
<evidence type="ECO:0000256" key="16">
    <source>
        <dbReference type="PROSITE-ProRule" id="PRU10141"/>
    </source>
</evidence>
<evidence type="ECO:0000256" key="1">
    <source>
        <dbReference type="ARBA" id="ARBA00004251"/>
    </source>
</evidence>
<dbReference type="SUPFAM" id="SSF51110">
    <property type="entry name" value="alpha-D-mannose-specific plant lectins"/>
    <property type="match status" value="3"/>
</dbReference>
<evidence type="ECO:0000256" key="13">
    <source>
        <dbReference type="ARBA" id="ARBA00023180"/>
    </source>
</evidence>
<keyword evidence="10 16" id="KW-0067">ATP-binding</keyword>
<evidence type="ECO:0000259" key="18">
    <source>
        <dbReference type="PROSITE" id="PS50011"/>
    </source>
</evidence>
<evidence type="ECO:0000256" key="10">
    <source>
        <dbReference type="ARBA" id="ARBA00022840"/>
    </source>
</evidence>
<evidence type="ECO:0000256" key="8">
    <source>
        <dbReference type="ARBA" id="ARBA00022741"/>
    </source>
</evidence>
<keyword evidence="5" id="KW-0597">Phosphoprotein</keyword>
<keyword evidence="9" id="KW-0418">Kinase</keyword>
<evidence type="ECO:0000256" key="2">
    <source>
        <dbReference type="ARBA" id="ARBA00012513"/>
    </source>
</evidence>
<evidence type="ECO:0000256" key="5">
    <source>
        <dbReference type="ARBA" id="ARBA00022553"/>
    </source>
</evidence>
<keyword evidence="11" id="KW-1015">Disulfide bond</keyword>
<dbReference type="Pfam" id="PF00954">
    <property type="entry name" value="S_locus_glycop"/>
    <property type="match status" value="3"/>
</dbReference>
<dbReference type="InterPro" id="IPR001480">
    <property type="entry name" value="Bulb-type_lectin_dom"/>
</dbReference>
<evidence type="ECO:0000256" key="3">
    <source>
        <dbReference type="ARBA" id="ARBA00022475"/>
    </source>
</evidence>
<feature type="binding site" evidence="16">
    <location>
        <position position="2118"/>
    </location>
    <ligand>
        <name>ATP</name>
        <dbReference type="ChEBI" id="CHEBI:30616"/>
    </ligand>
</feature>
<feature type="domain" description="Apple" evidence="20">
    <location>
        <begin position="1173"/>
        <end position="1247"/>
    </location>
</feature>
<feature type="domain" description="Protein kinase" evidence="18">
    <location>
        <begin position="2090"/>
        <end position="2367"/>
    </location>
</feature>
<dbReference type="Gene3D" id="3.30.200.20">
    <property type="entry name" value="Phosphorylase Kinase, domain 1"/>
    <property type="match status" value="3"/>
</dbReference>
<dbReference type="Gene3D" id="1.10.510.10">
    <property type="entry name" value="Transferase(Phosphotransferase) domain 1"/>
    <property type="match status" value="3"/>
</dbReference>
<evidence type="ECO:0000256" key="11">
    <source>
        <dbReference type="ARBA" id="ARBA00023157"/>
    </source>
</evidence>
<dbReference type="GO" id="GO:0048544">
    <property type="term" value="P:recognition of pollen"/>
    <property type="evidence" value="ECO:0007669"/>
    <property type="project" value="InterPro"/>
</dbReference>
<dbReference type="SMART" id="SM00220">
    <property type="entry name" value="S_TKc"/>
    <property type="match status" value="3"/>
</dbReference>
<evidence type="ECO:0000256" key="4">
    <source>
        <dbReference type="ARBA" id="ARBA00022527"/>
    </source>
</evidence>
<evidence type="ECO:0000256" key="17">
    <source>
        <dbReference type="SAM" id="SignalP"/>
    </source>
</evidence>
<dbReference type="InterPro" id="IPR003609">
    <property type="entry name" value="Pan_app"/>
</dbReference>
<dbReference type="SUPFAM" id="SSF56112">
    <property type="entry name" value="Protein kinase-like (PK-like)"/>
    <property type="match status" value="3"/>
</dbReference>
<feature type="domain" description="Apple" evidence="20">
    <location>
        <begin position="1937"/>
        <end position="2019"/>
    </location>
</feature>
<dbReference type="InterPro" id="IPR017441">
    <property type="entry name" value="Protein_kinase_ATP_BS"/>
</dbReference>
<keyword evidence="7 17" id="KW-0732">Signal</keyword>
<feature type="domain" description="Protein kinase" evidence="18">
    <location>
        <begin position="1290"/>
        <end position="1534"/>
    </location>
</feature>
<dbReference type="PROSITE" id="PS50927">
    <property type="entry name" value="BULB_LECTIN"/>
    <property type="match status" value="3"/>
</dbReference>
<dbReference type="PANTHER" id="PTHR27002:SF1069">
    <property type="entry name" value="NON-SPECIFIC SERINE_THREONINE PROTEIN KINASE"/>
    <property type="match status" value="1"/>
</dbReference>
<keyword evidence="3" id="KW-1003">Cell membrane</keyword>
<organism evidence="21 22">
    <name type="scientific">Arachis duranensis</name>
    <name type="common">Wild peanut</name>
    <dbReference type="NCBI Taxonomy" id="130453"/>
    <lineage>
        <taxon>Eukaryota</taxon>
        <taxon>Viridiplantae</taxon>
        <taxon>Streptophyta</taxon>
        <taxon>Embryophyta</taxon>
        <taxon>Tracheophyta</taxon>
        <taxon>Spermatophyta</taxon>
        <taxon>Magnoliopsida</taxon>
        <taxon>eudicotyledons</taxon>
        <taxon>Gunneridae</taxon>
        <taxon>Pentapetalae</taxon>
        <taxon>rosids</taxon>
        <taxon>fabids</taxon>
        <taxon>Fabales</taxon>
        <taxon>Fabaceae</taxon>
        <taxon>Papilionoideae</taxon>
        <taxon>50 kb inversion clade</taxon>
        <taxon>dalbergioids sensu lato</taxon>
        <taxon>Dalbergieae</taxon>
        <taxon>Pterocarpus clade</taxon>
        <taxon>Arachis</taxon>
    </lineage>
</organism>
<feature type="domain" description="Apple" evidence="20">
    <location>
        <begin position="346"/>
        <end position="428"/>
    </location>
</feature>
<dbReference type="SMART" id="SM00108">
    <property type="entry name" value="B_lectin"/>
    <property type="match status" value="3"/>
</dbReference>
<keyword evidence="8 16" id="KW-0547">Nucleotide-binding</keyword>
<feature type="domain" description="Bulb-type lectin" evidence="19">
    <location>
        <begin position="1619"/>
        <end position="1743"/>
    </location>
</feature>
<dbReference type="Proteomes" id="UP000515211">
    <property type="component" value="Chromosome 9"/>
</dbReference>
<keyword evidence="12" id="KW-0675">Receptor</keyword>
<name>A0A6P5MX65_ARADU</name>
<keyword evidence="6" id="KW-0808">Transferase</keyword>
<dbReference type="Pfam" id="PF08276">
    <property type="entry name" value="PAN_2"/>
    <property type="match status" value="3"/>
</dbReference>
<dbReference type="Pfam" id="PF00069">
    <property type="entry name" value="Pkinase"/>
    <property type="match status" value="1"/>
</dbReference>
<gene>
    <name evidence="22" type="primary">LOC107464241</name>
</gene>